<evidence type="ECO:0000313" key="2">
    <source>
        <dbReference type="EMBL" id="WUQ11104.1"/>
    </source>
</evidence>
<dbReference type="RefSeq" id="WP_328960616.1">
    <property type="nucleotide sequence ID" value="NZ_CP108090.1"/>
</dbReference>
<evidence type="ECO:0000256" key="1">
    <source>
        <dbReference type="SAM" id="MobiDB-lite"/>
    </source>
</evidence>
<organism evidence="2 3">
    <name type="scientific">Streptomyces virginiae</name>
    <name type="common">Streptomyces cinnamonensis</name>
    <dbReference type="NCBI Taxonomy" id="1961"/>
    <lineage>
        <taxon>Bacteria</taxon>
        <taxon>Bacillati</taxon>
        <taxon>Actinomycetota</taxon>
        <taxon>Actinomycetes</taxon>
        <taxon>Kitasatosporales</taxon>
        <taxon>Streptomycetaceae</taxon>
        <taxon>Streptomyces</taxon>
    </lineage>
</organism>
<keyword evidence="3" id="KW-1185">Reference proteome</keyword>
<dbReference type="Proteomes" id="UP001432039">
    <property type="component" value="Chromosome"/>
</dbReference>
<accession>A0ABZ1T5F7</accession>
<protein>
    <submittedName>
        <fullName evidence="2">Uncharacterized protein</fullName>
    </submittedName>
</protein>
<proteinExistence type="predicted"/>
<reference evidence="2" key="1">
    <citation type="submission" date="2022-10" db="EMBL/GenBank/DDBJ databases">
        <title>The complete genomes of actinobacterial strains from the NBC collection.</title>
        <authorList>
            <person name="Joergensen T.S."/>
            <person name="Alvarez Arevalo M."/>
            <person name="Sterndorff E.B."/>
            <person name="Faurdal D."/>
            <person name="Vuksanovic O."/>
            <person name="Mourched A.-S."/>
            <person name="Charusanti P."/>
            <person name="Shaw S."/>
            <person name="Blin K."/>
            <person name="Weber T."/>
        </authorList>
    </citation>
    <scope>NUCLEOTIDE SEQUENCE</scope>
    <source>
        <strain evidence="2">NBC_00248</strain>
    </source>
</reference>
<sequence>MTANAYSFLPWLRSGIATSITADPGEASRASIPVNLRVTGEAIGSASPISRDVARTVQIYGPGDVVGVDPRAISRTEPRPWITNVEPNYLAHIEFYDEDFPWRYSPAAPDATTKRLRPWLALIVLAGEADSRTASGAEFKDGAAVGRPLPFIRVTEPGALQEPAQLGAWAHVHVDGSLDSTVASDDMPAVLPALRHILGANADRACARLICPRRLDPHTGYHAFLVPAFETGRLAGLGLDPARSPGALHPAWKETYPGQEAPGDLPYYHRWFFSTGSAGDFEYLVRLLVPKDPLDETIGRRDLDVHRPPGAGLPGITHPTELGGVLKMGGALQLPERPEDQWDDWDDLQDLGFTYPHPFQQALAGLINLADDYLTKDPSTAHRALAAASTAASPGAADPVVTPPLYGRWHAPASRLLTERDGSPIADNRNWVHRLNLDPRYRVAANLGAHVVQKRQEEFMAAAWAQIGDVLAANARIRAAQLAREVGDMLHSKHLAPPSAATREPAAPSGRPLTLTAPAHSRVVTRLPAADTMAAAESPAEQGERLAVGFRVAESRVTAAPLSAAMRRITRPGSRLMRTLPFSQEQPPQALVPRMDEDTGGVTAAPPKTRPAAVVTPTRLDLQLHPPGPGAEAATHPVDRLPTSSDFVLTLPGDTFVPTQGGTDSPEAVEFKKALKELYESWDDAALGGQSAERVKLGVLDATDTMLTGLRADDTVPRQLLSLVQLPDRLVPFADKFLEAMAYPVLDMPMYQALIDQSVDLFVPNLNKVPPNSISLLETDQKFIESYLVGLNHEMARELLWREYPTDQRGTPFRQFWDVRAVRPLQGETPEERRERLYDIPPIAGWTKESELGEHDHRDKGSHENELVLVIRGELLKKYPNAAIYAHRARWEPSDADPDPTKERVPIELVDEANPSHDEIRLPLYEAKVEPDIYLLGFDLTSPEAKGEEPEGSAGWFFVIKERPGEPRFGLDVAPAALPSRVEVWNDLSWPDLDPVGTGFIKLDEATAPVVLREFDDPAADEEKRLQHVEDLSLPLWHAGLSSADVAYILFQAPVLMAVHAQEMLP</sequence>
<evidence type="ECO:0000313" key="3">
    <source>
        <dbReference type="Proteomes" id="UP001432039"/>
    </source>
</evidence>
<dbReference type="EMBL" id="CP108090">
    <property type="protein sequence ID" value="WUQ11104.1"/>
    <property type="molecule type" value="Genomic_DNA"/>
</dbReference>
<name>A0ABZ1T5F7_STRVG</name>
<feature type="region of interest" description="Disordered" evidence="1">
    <location>
        <begin position="495"/>
        <end position="514"/>
    </location>
</feature>
<gene>
    <name evidence="2" type="ORF">OG517_06510</name>
</gene>